<dbReference type="Pfam" id="PF02906">
    <property type="entry name" value="Fe_hyd_lg_C"/>
    <property type="match status" value="1"/>
</dbReference>
<dbReference type="PROSITE" id="PS51379">
    <property type="entry name" value="4FE4S_FER_2"/>
    <property type="match status" value="1"/>
</dbReference>
<dbReference type="RefSeq" id="WP_349220636.1">
    <property type="nucleotide sequence ID" value="NZ_JBBMFD010000027.1"/>
</dbReference>
<feature type="domain" description="4Fe-4S" evidence="7">
    <location>
        <begin position="347"/>
        <end position="412"/>
    </location>
</feature>
<dbReference type="SMART" id="SM00091">
    <property type="entry name" value="PAS"/>
    <property type="match status" value="1"/>
</dbReference>
<dbReference type="Pfam" id="PF13237">
    <property type="entry name" value="Fer4_10"/>
    <property type="match status" value="1"/>
</dbReference>
<keyword evidence="9" id="KW-1185">Reference proteome</keyword>
<evidence type="ECO:0000259" key="6">
    <source>
        <dbReference type="PROSITE" id="PS51379"/>
    </source>
</evidence>
<dbReference type="Gene3D" id="1.10.15.40">
    <property type="entry name" value="Electron transport complex subunit B, putative Fe-S cluster"/>
    <property type="match status" value="1"/>
</dbReference>
<accession>A0ABV1E466</accession>
<keyword evidence="1" id="KW-0004">4Fe-4S</keyword>
<proteinExistence type="predicted"/>
<keyword evidence="4" id="KW-0411">Iron-sulfur</keyword>
<evidence type="ECO:0000313" key="8">
    <source>
        <dbReference type="EMBL" id="MEQ2441510.1"/>
    </source>
</evidence>
<gene>
    <name evidence="8" type="ORF">WMO26_11795</name>
</gene>
<dbReference type="PROSITE" id="PS00198">
    <property type="entry name" value="4FE4S_FER_1"/>
    <property type="match status" value="1"/>
</dbReference>
<dbReference type="InterPro" id="IPR004108">
    <property type="entry name" value="Fe_hydrogenase_lsu_C"/>
</dbReference>
<dbReference type="Gene3D" id="3.30.450.20">
    <property type="entry name" value="PAS domain"/>
    <property type="match status" value="1"/>
</dbReference>
<organism evidence="8 9">
    <name type="scientific">Solibaculum intestinale</name>
    <dbReference type="NCBI Taxonomy" id="3133165"/>
    <lineage>
        <taxon>Bacteria</taxon>
        <taxon>Bacillati</taxon>
        <taxon>Bacillota</taxon>
        <taxon>Clostridia</taxon>
        <taxon>Eubacteriales</taxon>
        <taxon>Oscillospiraceae</taxon>
        <taxon>Solibaculum</taxon>
    </lineage>
</organism>
<dbReference type="NCBIfam" id="TIGR00229">
    <property type="entry name" value="sensory_box"/>
    <property type="match status" value="1"/>
</dbReference>
<dbReference type="InterPro" id="IPR013767">
    <property type="entry name" value="PAS_fold"/>
</dbReference>
<dbReference type="SUPFAM" id="SSF55785">
    <property type="entry name" value="PYP-like sensor domain (PAS domain)"/>
    <property type="match status" value="1"/>
</dbReference>
<reference evidence="8 9" key="1">
    <citation type="submission" date="2024-03" db="EMBL/GenBank/DDBJ databases">
        <title>Human intestinal bacterial collection.</title>
        <authorList>
            <person name="Pauvert C."/>
            <person name="Hitch T.C.A."/>
            <person name="Clavel T."/>
        </authorList>
    </citation>
    <scope>NUCLEOTIDE SEQUENCE [LARGE SCALE GENOMIC DNA]</scope>
    <source>
        <strain evidence="8 9">CLA-JM-H44</strain>
    </source>
</reference>
<dbReference type="InterPro" id="IPR017896">
    <property type="entry name" value="4Fe4S_Fe-S-bd"/>
</dbReference>
<evidence type="ECO:0000256" key="2">
    <source>
        <dbReference type="ARBA" id="ARBA00022723"/>
    </source>
</evidence>
<dbReference type="Gene3D" id="3.40.950.10">
    <property type="entry name" value="Fe-only Hydrogenase (Larger Subunit), Chain L, domain 3"/>
    <property type="match status" value="1"/>
</dbReference>
<dbReference type="CDD" id="cd00130">
    <property type="entry name" value="PAS"/>
    <property type="match status" value="1"/>
</dbReference>
<dbReference type="Pfam" id="PF00989">
    <property type="entry name" value="PAS"/>
    <property type="match status" value="1"/>
</dbReference>
<dbReference type="Gene3D" id="3.30.70.20">
    <property type="match status" value="1"/>
</dbReference>
<sequence length="565" mass="62983">MSIIQFKEANCKSCYKCIRTCDVKAISFSNEQARIIPEACILCGKCTLVCPQNAKQVSSDLPIIEGYRKTGAKIYASVAPSYVAAFPGKSFTALSAALKRLGFAHVEETAIGATQVSREYMRLMEEKKMRNIITTCCPTSVMLVEKYYPELVPFIAPVVSPAVAHARMMKKAYGDDIKVVFVGPCISKKQEAKTGRDINAVLMFEELKDWLEQEEICISEPDENPAEMHETVSRLYPSPGGILSTIPRAARGNYKSVAVDGLNRCIQMLDSIRDYNIGGYFIEMSACSGSCVEGPGLKSFETPFLISKDLLLRNSQKKTETPPVPSEETRTDFFAVYNRTMVHDKIPDDETIKEILARIGKTTPESMLNCGACGYPTCREKAIAVYQGKADLKMCLPYMREKAESMSNVILENTPNAIFMLDQEFMVLQYNRAAGRMFDLTEAQTVGMPIELVLPAEDFELVKTTGNPVFNSPREMKDGKLSIEQTIVPVPNGDYLVIARDVTEERENHRKTEEFRRETVEITQKVIDKQMRVAQEIASLLGETTGETKAALTKLKKSIAQGDRL</sequence>
<evidence type="ECO:0000256" key="1">
    <source>
        <dbReference type="ARBA" id="ARBA00022485"/>
    </source>
</evidence>
<dbReference type="Proteomes" id="UP001489509">
    <property type="component" value="Unassembled WGS sequence"/>
</dbReference>
<evidence type="ECO:0000256" key="3">
    <source>
        <dbReference type="ARBA" id="ARBA00023004"/>
    </source>
</evidence>
<feature type="domain" description="PAS" evidence="5">
    <location>
        <begin position="403"/>
        <end position="455"/>
    </location>
</feature>
<dbReference type="EMBL" id="JBBMFD010000027">
    <property type="protein sequence ID" value="MEQ2441510.1"/>
    <property type="molecule type" value="Genomic_DNA"/>
</dbReference>
<dbReference type="InterPro" id="IPR050340">
    <property type="entry name" value="Cytosolic_Fe-S_CAF"/>
</dbReference>
<dbReference type="InterPro" id="IPR035965">
    <property type="entry name" value="PAS-like_dom_sf"/>
</dbReference>
<keyword evidence="3" id="KW-0408">Iron</keyword>
<evidence type="ECO:0000256" key="4">
    <source>
        <dbReference type="ARBA" id="ARBA00023014"/>
    </source>
</evidence>
<name>A0ABV1E466_9FIRM</name>
<dbReference type="InterPro" id="IPR007202">
    <property type="entry name" value="4Fe-4S_dom"/>
</dbReference>
<keyword evidence="2" id="KW-0479">Metal-binding</keyword>
<dbReference type="SUPFAM" id="SSF53920">
    <property type="entry name" value="Fe-only hydrogenase"/>
    <property type="match status" value="1"/>
</dbReference>
<dbReference type="InterPro" id="IPR009016">
    <property type="entry name" value="Fe_hydrogenase"/>
</dbReference>
<dbReference type="PANTHER" id="PTHR11615">
    <property type="entry name" value="NITRATE, FORMATE, IRON DEHYDROGENASE"/>
    <property type="match status" value="1"/>
</dbReference>
<dbReference type="PROSITE" id="PS51656">
    <property type="entry name" value="4FE4S"/>
    <property type="match status" value="1"/>
</dbReference>
<evidence type="ECO:0000259" key="7">
    <source>
        <dbReference type="PROSITE" id="PS51656"/>
    </source>
</evidence>
<dbReference type="InterPro" id="IPR017900">
    <property type="entry name" value="4Fe4S_Fe_S_CS"/>
</dbReference>
<dbReference type="InterPro" id="IPR000014">
    <property type="entry name" value="PAS"/>
</dbReference>
<dbReference type="SUPFAM" id="SSF54862">
    <property type="entry name" value="4Fe-4S ferredoxins"/>
    <property type="match status" value="1"/>
</dbReference>
<evidence type="ECO:0000259" key="5">
    <source>
        <dbReference type="PROSITE" id="PS50112"/>
    </source>
</evidence>
<protein>
    <submittedName>
        <fullName evidence="8">[Fe-Fe] hydrogenase large subunit C-terminal domain-containing protein</fullName>
    </submittedName>
</protein>
<evidence type="ECO:0000313" key="9">
    <source>
        <dbReference type="Proteomes" id="UP001489509"/>
    </source>
</evidence>
<dbReference type="Pfam" id="PF04060">
    <property type="entry name" value="FeS"/>
    <property type="match status" value="1"/>
</dbReference>
<dbReference type="PROSITE" id="PS50112">
    <property type="entry name" value="PAS"/>
    <property type="match status" value="1"/>
</dbReference>
<feature type="domain" description="4Fe-4S ferredoxin-type" evidence="6">
    <location>
        <begin position="31"/>
        <end position="60"/>
    </location>
</feature>
<comment type="caution">
    <text evidence="8">The sequence shown here is derived from an EMBL/GenBank/DDBJ whole genome shotgun (WGS) entry which is preliminary data.</text>
</comment>